<feature type="signal peptide" evidence="1">
    <location>
        <begin position="1"/>
        <end position="18"/>
    </location>
</feature>
<evidence type="ECO:0000313" key="2">
    <source>
        <dbReference type="EMBL" id="JAS70676.1"/>
    </source>
</evidence>
<name>A0A1B6H7K0_9HEMI</name>
<evidence type="ECO:0008006" key="3">
    <source>
        <dbReference type="Google" id="ProtNLM"/>
    </source>
</evidence>
<dbReference type="AlphaFoldDB" id="A0A1B6H7K0"/>
<keyword evidence="1" id="KW-0732">Signal</keyword>
<protein>
    <recommendedName>
        <fullName evidence="3">Follicle cell protein 3C-1</fullName>
    </recommendedName>
</protein>
<feature type="chain" id="PRO_5008584113" description="Follicle cell protein 3C-1" evidence="1">
    <location>
        <begin position="19"/>
        <end position="148"/>
    </location>
</feature>
<organism evidence="2">
    <name type="scientific">Homalodisca liturata</name>
    <dbReference type="NCBI Taxonomy" id="320908"/>
    <lineage>
        <taxon>Eukaryota</taxon>
        <taxon>Metazoa</taxon>
        <taxon>Ecdysozoa</taxon>
        <taxon>Arthropoda</taxon>
        <taxon>Hexapoda</taxon>
        <taxon>Insecta</taxon>
        <taxon>Pterygota</taxon>
        <taxon>Neoptera</taxon>
        <taxon>Paraneoptera</taxon>
        <taxon>Hemiptera</taxon>
        <taxon>Auchenorrhyncha</taxon>
        <taxon>Membracoidea</taxon>
        <taxon>Cicadellidae</taxon>
        <taxon>Cicadellinae</taxon>
        <taxon>Proconiini</taxon>
        <taxon>Homalodisca</taxon>
    </lineage>
</organism>
<accession>A0A1B6H7K0</accession>
<proteinExistence type="predicted"/>
<reference evidence="2" key="1">
    <citation type="submission" date="2015-11" db="EMBL/GenBank/DDBJ databases">
        <title>De novo transcriptome assembly of four potential Pierce s Disease insect vectors from Arizona vineyards.</title>
        <authorList>
            <person name="Tassone E.E."/>
        </authorList>
    </citation>
    <scope>NUCLEOTIDE SEQUENCE</scope>
</reference>
<dbReference type="EMBL" id="GECU01037030">
    <property type="protein sequence ID" value="JAS70676.1"/>
    <property type="molecule type" value="Transcribed_RNA"/>
</dbReference>
<evidence type="ECO:0000256" key="1">
    <source>
        <dbReference type="SAM" id="SignalP"/>
    </source>
</evidence>
<gene>
    <name evidence="2" type="ORF">g.17581</name>
</gene>
<sequence>MLWPQALVLLCSTVFCVTQDFAPVPCTCGLFPTDYFDYSSRKQPVSKPGLSFVLDHPQAQPCSLDDLQCADKCIKEILVLLPNSTNNNVICRNIDRDCFKERGYFWIKNCRDVWAYTARYTLREFCCKNGVSYECPDDDSYESYSLYH</sequence>